<evidence type="ECO:0000256" key="2">
    <source>
        <dbReference type="ARBA" id="ARBA00022737"/>
    </source>
</evidence>
<feature type="non-terminal residue" evidence="4">
    <location>
        <position position="330"/>
    </location>
</feature>
<proteinExistence type="predicted"/>
<dbReference type="SUPFAM" id="SSF117281">
    <property type="entry name" value="Kelch motif"/>
    <property type="match status" value="1"/>
</dbReference>
<dbReference type="EMBL" id="CAJVQB010011679">
    <property type="protein sequence ID" value="CAG8749627.1"/>
    <property type="molecule type" value="Genomic_DNA"/>
</dbReference>
<dbReference type="Gene3D" id="2.120.10.80">
    <property type="entry name" value="Kelch-type beta propeller"/>
    <property type="match status" value="2"/>
</dbReference>
<keyword evidence="5" id="KW-1185">Reference proteome</keyword>
<protein>
    <submittedName>
        <fullName evidence="4">37574_t:CDS:1</fullName>
    </submittedName>
</protein>
<feature type="transmembrane region" description="Helical" evidence="3">
    <location>
        <begin position="20"/>
        <end position="41"/>
    </location>
</feature>
<evidence type="ECO:0000313" key="5">
    <source>
        <dbReference type="Proteomes" id="UP000789901"/>
    </source>
</evidence>
<keyword evidence="1" id="KW-0880">Kelch repeat</keyword>
<sequence length="330" mass="36050">MVSLQELEFLELFTGLNYSLMMKFILIFIINFYISGIYAFVPLPRAEVSANLINNRVYFNGGWNGTLSSDFFYLDVSVPFTTNNVASMPWTDLSSIPGLILRSGHAACINGTNIFYIGGAFIKETDSNFTSAFDVTTQKWSMPVTSGNLISIERHYIHCVSSRNGIYVYGGDGGGELSMIRLNVSNLIWSTFSGTLAPPTPVGYSATLLNDTSILYIGGGTNLRFGAQFSYPSLDKATSGIIPSPRIDHGAVFIPQYNQILMFYGSSDTTIWALDTLKFVWSVASISNIGGSPTSLFSFASTLVGAYILIGFGRSNDSTDLVTNDFFLLD</sequence>
<dbReference type="PANTHER" id="PTHR46093">
    <property type="entry name" value="ACYL-COA-BINDING DOMAIN-CONTAINING PROTEIN 5"/>
    <property type="match status" value="1"/>
</dbReference>
<dbReference type="InterPro" id="IPR015915">
    <property type="entry name" value="Kelch-typ_b-propeller"/>
</dbReference>
<accession>A0ABN7VAK7</accession>
<dbReference type="Pfam" id="PF24681">
    <property type="entry name" value="Kelch_KLHDC2_KLHL20_DRC7"/>
    <property type="match status" value="1"/>
</dbReference>
<dbReference type="Proteomes" id="UP000789901">
    <property type="component" value="Unassembled WGS sequence"/>
</dbReference>
<reference evidence="4 5" key="1">
    <citation type="submission" date="2021-06" db="EMBL/GenBank/DDBJ databases">
        <authorList>
            <person name="Kallberg Y."/>
            <person name="Tangrot J."/>
            <person name="Rosling A."/>
        </authorList>
    </citation>
    <scope>NUCLEOTIDE SEQUENCE [LARGE SCALE GENOMIC DNA]</scope>
    <source>
        <strain evidence="4 5">120-4 pot B 10/14</strain>
    </source>
</reference>
<keyword evidence="3" id="KW-0472">Membrane</keyword>
<name>A0ABN7VAK7_GIGMA</name>
<keyword evidence="3" id="KW-1133">Transmembrane helix</keyword>
<organism evidence="4 5">
    <name type="scientific">Gigaspora margarita</name>
    <dbReference type="NCBI Taxonomy" id="4874"/>
    <lineage>
        <taxon>Eukaryota</taxon>
        <taxon>Fungi</taxon>
        <taxon>Fungi incertae sedis</taxon>
        <taxon>Mucoromycota</taxon>
        <taxon>Glomeromycotina</taxon>
        <taxon>Glomeromycetes</taxon>
        <taxon>Diversisporales</taxon>
        <taxon>Gigasporaceae</taxon>
        <taxon>Gigaspora</taxon>
    </lineage>
</organism>
<dbReference type="PANTHER" id="PTHR46093:SF18">
    <property type="entry name" value="FIBRONECTIN TYPE-III DOMAIN-CONTAINING PROTEIN"/>
    <property type="match status" value="1"/>
</dbReference>
<evidence type="ECO:0000256" key="1">
    <source>
        <dbReference type="ARBA" id="ARBA00022441"/>
    </source>
</evidence>
<keyword evidence="3" id="KW-0812">Transmembrane</keyword>
<keyword evidence="2" id="KW-0677">Repeat</keyword>
<comment type="caution">
    <text evidence="4">The sequence shown here is derived from an EMBL/GenBank/DDBJ whole genome shotgun (WGS) entry which is preliminary data.</text>
</comment>
<evidence type="ECO:0000256" key="3">
    <source>
        <dbReference type="SAM" id="Phobius"/>
    </source>
</evidence>
<evidence type="ECO:0000313" key="4">
    <source>
        <dbReference type="EMBL" id="CAG8749627.1"/>
    </source>
</evidence>
<gene>
    <name evidence="4" type="ORF">GMARGA_LOCUS16231</name>
</gene>